<dbReference type="CDD" id="cd00130">
    <property type="entry name" value="PAS"/>
    <property type="match status" value="1"/>
</dbReference>
<feature type="transmembrane region" description="Helical" evidence="9">
    <location>
        <begin position="34"/>
        <end position="54"/>
    </location>
</feature>
<gene>
    <name evidence="13" type="ORF">Q0812_04025</name>
</gene>
<evidence type="ECO:0000259" key="12">
    <source>
        <dbReference type="PROSITE" id="PS50113"/>
    </source>
</evidence>
<keyword evidence="9" id="KW-1133">Transmembrane helix</keyword>
<keyword evidence="5" id="KW-0547">Nucleotide-binding</keyword>
<dbReference type="SUPFAM" id="SSF47384">
    <property type="entry name" value="Homodimeric domain of signal transducing histidine kinase"/>
    <property type="match status" value="1"/>
</dbReference>
<evidence type="ECO:0000256" key="1">
    <source>
        <dbReference type="ARBA" id="ARBA00000085"/>
    </source>
</evidence>
<proteinExistence type="predicted"/>
<keyword evidence="9" id="KW-0472">Membrane</keyword>
<dbReference type="RefSeq" id="WP_302109001.1">
    <property type="nucleotide sequence ID" value="NZ_JAUKTR010000001.1"/>
</dbReference>
<comment type="catalytic activity">
    <reaction evidence="1">
        <text>ATP + protein L-histidine = ADP + protein N-phospho-L-histidine.</text>
        <dbReference type="EC" id="2.7.13.3"/>
    </reaction>
</comment>
<evidence type="ECO:0000256" key="9">
    <source>
        <dbReference type="SAM" id="Phobius"/>
    </source>
</evidence>
<dbReference type="SMART" id="SM00387">
    <property type="entry name" value="HATPase_c"/>
    <property type="match status" value="1"/>
</dbReference>
<sequence>MNLLSTSGRRWLAILALIAAPIAAAPLARLLMHAGGGPGVIFMALLPIVLGAALVGGSRAAVGATLTAVASLLVMSRMAGEPLSWAAAAVFTVLGVTAGFAGDYLHRLSRRASDANRELRLREAHLESILATVPDAMVVIDEDGLIRSFSQAAERLFGYPAAEVYGRNVSLLMPEPYRQQHDGYLERYRRTGERRIIGIGRVVTGERSDGSTFPMELAVGEVESPEGRLFTGFVRDLSERQQTEARLHEMQDELVHVSRLTALGEMASALAHELNQPLTAIGNYLNGLRRTMERDRALTCEKAAPILLKAADQAQRAGEIIRRLRNFVAKGEADKRLESLSKLVEEAVALAFVGGKELGVRLQVRLDPRRDRVLVDKVQIQQVLLNLIRNAMEAMAESDRRELQIYSQAAGRGWVRLVVADTGPGLAPDVLEQLFQPFLTTKAHGLGVGLSICRTIIEAHGGRIEARNAAGGGARFELTLPLLEKDEEEDE</sequence>
<evidence type="ECO:0000256" key="7">
    <source>
        <dbReference type="ARBA" id="ARBA00022840"/>
    </source>
</evidence>
<accession>A0ABT8SJ78</accession>
<feature type="domain" description="PAS" evidence="11">
    <location>
        <begin position="122"/>
        <end position="175"/>
    </location>
</feature>
<evidence type="ECO:0000259" key="11">
    <source>
        <dbReference type="PROSITE" id="PS50112"/>
    </source>
</evidence>
<dbReference type="InterPro" id="IPR013767">
    <property type="entry name" value="PAS_fold"/>
</dbReference>
<dbReference type="Pfam" id="PF02518">
    <property type="entry name" value="HATPase_c"/>
    <property type="match status" value="1"/>
</dbReference>
<evidence type="ECO:0000313" key="13">
    <source>
        <dbReference type="EMBL" id="MDO1558594.1"/>
    </source>
</evidence>
<evidence type="ECO:0000256" key="3">
    <source>
        <dbReference type="ARBA" id="ARBA00022553"/>
    </source>
</evidence>
<evidence type="ECO:0000256" key="5">
    <source>
        <dbReference type="ARBA" id="ARBA00022741"/>
    </source>
</evidence>
<dbReference type="EMBL" id="JAUKTR010000001">
    <property type="protein sequence ID" value="MDO1558594.1"/>
    <property type="molecule type" value="Genomic_DNA"/>
</dbReference>
<dbReference type="PROSITE" id="PS50113">
    <property type="entry name" value="PAC"/>
    <property type="match status" value="1"/>
</dbReference>
<reference evidence="13" key="1">
    <citation type="submission" date="2023-07" db="EMBL/GenBank/DDBJ databases">
        <title>Brevundimonas soil sp. nov., isolated from the soil of chemical plant.</title>
        <authorList>
            <person name="Wu N."/>
        </authorList>
    </citation>
    <scope>NUCLEOTIDE SEQUENCE</scope>
    <source>
        <strain evidence="13">XZ-24</strain>
    </source>
</reference>
<dbReference type="SMART" id="SM00091">
    <property type="entry name" value="PAS"/>
    <property type="match status" value="1"/>
</dbReference>
<keyword evidence="6" id="KW-0418">Kinase</keyword>
<keyword evidence="3" id="KW-0597">Phosphoprotein</keyword>
<keyword evidence="4" id="KW-0808">Transferase</keyword>
<dbReference type="InterPro" id="IPR000014">
    <property type="entry name" value="PAS"/>
</dbReference>
<name>A0ABT8SJ78_9CAUL</name>
<dbReference type="SUPFAM" id="SSF55874">
    <property type="entry name" value="ATPase domain of HSP90 chaperone/DNA topoisomerase II/histidine kinase"/>
    <property type="match status" value="1"/>
</dbReference>
<evidence type="ECO:0000256" key="4">
    <source>
        <dbReference type="ARBA" id="ARBA00022679"/>
    </source>
</evidence>
<evidence type="ECO:0000256" key="6">
    <source>
        <dbReference type="ARBA" id="ARBA00022777"/>
    </source>
</evidence>
<keyword evidence="14" id="KW-1185">Reference proteome</keyword>
<evidence type="ECO:0000259" key="10">
    <source>
        <dbReference type="PROSITE" id="PS50109"/>
    </source>
</evidence>
<dbReference type="InterPro" id="IPR004358">
    <property type="entry name" value="Sig_transdc_His_kin-like_C"/>
</dbReference>
<feature type="domain" description="Histidine kinase" evidence="10">
    <location>
        <begin position="269"/>
        <end position="484"/>
    </location>
</feature>
<dbReference type="SMART" id="SM00388">
    <property type="entry name" value="HisKA"/>
    <property type="match status" value="1"/>
</dbReference>
<dbReference type="SUPFAM" id="SSF55785">
    <property type="entry name" value="PYP-like sensor domain (PAS domain)"/>
    <property type="match status" value="1"/>
</dbReference>
<dbReference type="CDD" id="cd00082">
    <property type="entry name" value="HisKA"/>
    <property type="match status" value="1"/>
</dbReference>
<feature type="domain" description="PAC" evidence="12">
    <location>
        <begin position="190"/>
        <end position="249"/>
    </location>
</feature>
<dbReference type="InterPro" id="IPR005467">
    <property type="entry name" value="His_kinase_dom"/>
</dbReference>
<dbReference type="InterPro" id="IPR036890">
    <property type="entry name" value="HATPase_C_sf"/>
</dbReference>
<dbReference type="Gene3D" id="3.30.450.20">
    <property type="entry name" value="PAS domain"/>
    <property type="match status" value="1"/>
</dbReference>
<dbReference type="Gene3D" id="1.10.287.130">
    <property type="match status" value="1"/>
</dbReference>
<protein>
    <recommendedName>
        <fullName evidence="2">histidine kinase</fullName>
        <ecNumber evidence="2">2.7.13.3</ecNumber>
    </recommendedName>
</protein>
<comment type="caution">
    <text evidence="13">The sequence shown here is derived from an EMBL/GenBank/DDBJ whole genome shotgun (WGS) entry which is preliminary data.</text>
</comment>
<dbReference type="Gene3D" id="3.30.565.10">
    <property type="entry name" value="Histidine kinase-like ATPase, C-terminal domain"/>
    <property type="match status" value="1"/>
</dbReference>
<dbReference type="InterPro" id="IPR035965">
    <property type="entry name" value="PAS-like_dom_sf"/>
</dbReference>
<dbReference type="InterPro" id="IPR000700">
    <property type="entry name" value="PAS-assoc_C"/>
</dbReference>
<dbReference type="NCBIfam" id="TIGR00229">
    <property type="entry name" value="sensory_box"/>
    <property type="match status" value="1"/>
</dbReference>
<dbReference type="EC" id="2.7.13.3" evidence="2"/>
<dbReference type="PROSITE" id="PS50109">
    <property type="entry name" value="HIS_KIN"/>
    <property type="match status" value="1"/>
</dbReference>
<dbReference type="PROSITE" id="PS50112">
    <property type="entry name" value="PAS"/>
    <property type="match status" value="1"/>
</dbReference>
<dbReference type="Pfam" id="PF00512">
    <property type="entry name" value="HisKA"/>
    <property type="match status" value="1"/>
</dbReference>
<dbReference type="InterPro" id="IPR003594">
    <property type="entry name" value="HATPase_dom"/>
</dbReference>
<dbReference type="Proteomes" id="UP001169063">
    <property type="component" value="Unassembled WGS sequence"/>
</dbReference>
<dbReference type="PANTHER" id="PTHR43065">
    <property type="entry name" value="SENSOR HISTIDINE KINASE"/>
    <property type="match status" value="1"/>
</dbReference>
<dbReference type="InterPro" id="IPR036097">
    <property type="entry name" value="HisK_dim/P_sf"/>
</dbReference>
<dbReference type="Gene3D" id="6.10.250.2580">
    <property type="match status" value="1"/>
</dbReference>
<dbReference type="Pfam" id="PF00989">
    <property type="entry name" value="PAS"/>
    <property type="match status" value="1"/>
</dbReference>
<feature type="transmembrane region" description="Helical" evidence="9">
    <location>
        <begin position="85"/>
        <end position="105"/>
    </location>
</feature>
<dbReference type="InterPro" id="IPR003661">
    <property type="entry name" value="HisK_dim/P_dom"/>
</dbReference>
<dbReference type="PANTHER" id="PTHR43065:SF46">
    <property type="entry name" value="C4-DICARBOXYLATE TRANSPORT SENSOR PROTEIN DCTB"/>
    <property type="match status" value="1"/>
</dbReference>
<organism evidence="13 14">
    <name type="scientific">Peiella sedimenti</name>
    <dbReference type="NCBI Taxonomy" id="3061083"/>
    <lineage>
        <taxon>Bacteria</taxon>
        <taxon>Pseudomonadati</taxon>
        <taxon>Pseudomonadota</taxon>
        <taxon>Alphaproteobacteria</taxon>
        <taxon>Caulobacterales</taxon>
        <taxon>Caulobacteraceae</taxon>
        <taxon>Peiella</taxon>
    </lineage>
</organism>
<keyword evidence="9" id="KW-0812">Transmembrane</keyword>
<keyword evidence="7" id="KW-0067">ATP-binding</keyword>
<evidence type="ECO:0000313" key="14">
    <source>
        <dbReference type="Proteomes" id="UP001169063"/>
    </source>
</evidence>
<evidence type="ECO:0000256" key="8">
    <source>
        <dbReference type="ARBA" id="ARBA00023012"/>
    </source>
</evidence>
<keyword evidence="8" id="KW-0902">Two-component regulatory system</keyword>
<evidence type="ECO:0000256" key="2">
    <source>
        <dbReference type="ARBA" id="ARBA00012438"/>
    </source>
</evidence>
<dbReference type="PRINTS" id="PR00344">
    <property type="entry name" value="BCTRLSENSOR"/>
</dbReference>